<sequence length="649" mass="72526">MTTMESLIGLVNRIQRACTVLGDYGGGGTGDNAFNSLWEALPTVAVVGGQSSGKSSVLESIVGRDFLPRGSGIVTRRPLVLQLHKMEEGTEEYAEFLHLPKRQFTDFALVRKEIQDETDRITGKSKQISPVPIHLSIFSPNVVNLTLVDLPGLTKVAVGMNSLPPLWLSTKVIYSVFYFPEGQPETIVEDIESMVRTYVDKPNCIILAISPANQDIATSDAIKLAKEVDPAGERTFGVLTKLDLMDKGTNALDVLEGRSYRLQHPWVGIVNRSQADINRNADMMLARRKERDYFDTSPDYGHLASKMGSEYLAKLLSKHLESVIRSRIPSILSLINKSIEELERELDKMGRPVAVDAGAQLYTILEMCRAFDKVFKEHLDGGRPGGDRIYGVFDNQLPAALKKLPFDRHLSLQSVKRIVSEADGYQPHLIAPEQGYRRLIEGALGYFRGPAEASVDAVHFVLKELVRKSIAETQELKRFPSLQVELAAAANSSLEKFREESKKSVIRLVEMESAYLTAEFFRKLPQEMERPVITNSKNQTAASPSPATQDQYGEGHFRRIASNVSAYVSMVSDTLRNTIPKACVYCQVRQAKLALLNYFYSQISKREGKQLGELLDEDPALMGRRLECAQRLELYKKARDEIDAVAWVR</sequence>
<dbReference type="InterPro" id="IPR027417">
    <property type="entry name" value="P-loop_NTPase"/>
</dbReference>
<dbReference type="InterPro" id="IPR045063">
    <property type="entry name" value="Dynamin_N"/>
</dbReference>
<feature type="domain" description="Dynamin-type G" evidence="6">
    <location>
        <begin position="38"/>
        <end position="329"/>
    </location>
</feature>
<dbReference type="SMART" id="SM00302">
    <property type="entry name" value="GED"/>
    <property type="match status" value="1"/>
</dbReference>
<keyword evidence="1 4" id="KW-0547">Nucleotide-binding</keyword>
<dbReference type="InterPro" id="IPR030381">
    <property type="entry name" value="G_DYNAMIN_dom"/>
</dbReference>
<evidence type="ECO:0000259" key="6">
    <source>
        <dbReference type="PROSITE" id="PS51718"/>
    </source>
</evidence>
<evidence type="ECO:0000256" key="4">
    <source>
        <dbReference type="RuleBase" id="RU003932"/>
    </source>
</evidence>
<reference evidence="7 8" key="1">
    <citation type="journal article" date="2020" name="BMC Genomics">
        <title>Intraspecific diversification of the crop wild relative Brassica cretica Lam. using demographic model selection.</title>
        <authorList>
            <person name="Kioukis A."/>
            <person name="Michalopoulou V.A."/>
            <person name="Briers L."/>
            <person name="Pirintsos S."/>
            <person name="Studholme D.J."/>
            <person name="Pavlidis P."/>
            <person name="Sarris P.F."/>
        </authorList>
    </citation>
    <scope>NUCLEOTIDE SEQUENCE [LARGE SCALE GENOMIC DNA]</scope>
    <source>
        <strain evidence="8">cv. PFS-1207/04</strain>
    </source>
</reference>
<dbReference type="Pfam" id="PF00350">
    <property type="entry name" value="Dynamin_N"/>
    <property type="match status" value="1"/>
</dbReference>
<dbReference type="Proteomes" id="UP000266723">
    <property type="component" value="Unassembled WGS sequence"/>
</dbReference>
<comment type="similarity">
    <text evidence="4">Belongs to the TRAFAC class dynamin-like GTPase superfamily. Dynamin/Fzo/YdjA family.</text>
</comment>
<evidence type="ECO:0000256" key="2">
    <source>
        <dbReference type="ARBA" id="ARBA00023134"/>
    </source>
</evidence>
<dbReference type="PROSITE" id="PS00410">
    <property type="entry name" value="G_DYNAMIN_1"/>
    <property type="match status" value="1"/>
</dbReference>
<accession>A0ABQ7DLA4</accession>
<keyword evidence="8" id="KW-1185">Reference proteome</keyword>
<dbReference type="Pfam" id="PF01031">
    <property type="entry name" value="Dynamin_M"/>
    <property type="match status" value="1"/>
</dbReference>
<organism evidence="7 8">
    <name type="scientific">Brassica cretica</name>
    <name type="common">Mustard</name>
    <dbReference type="NCBI Taxonomy" id="69181"/>
    <lineage>
        <taxon>Eukaryota</taxon>
        <taxon>Viridiplantae</taxon>
        <taxon>Streptophyta</taxon>
        <taxon>Embryophyta</taxon>
        <taxon>Tracheophyta</taxon>
        <taxon>Spermatophyta</taxon>
        <taxon>Magnoliopsida</taxon>
        <taxon>eudicotyledons</taxon>
        <taxon>Gunneridae</taxon>
        <taxon>Pentapetalae</taxon>
        <taxon>rosids</taxon>
        <taxon>malvids</taxon>
        <taxon>Brassicales</taxon>
        <taxon>Brassicaceae</taxon>
        <taxon>Brassiceae</taxon>
        <taxon>Brassica</taxon>
    </lineage>
</organism>
<comment type="caution">
    <text evidence="7">The sequence shown here is derived from an EMBL/GenBank/DDBJ whole genome shotgun (WGS) entry which is preliminary data.</text>
</comment>
<evidence type="ECO:0008006" key="9">
    <source>
        <dbReference type="Google" id="ProtNLM"/>
    </source>
</evidence>
<dbReference type="InterPro" id="IPR022812">
    <property type="entry name" value="Dynamin"/>
</dbReference>
<dbReference type="Gene3D" id="1.20.120.1240">
    <property type="entry name" value="Dynamin, middle domain"/>
    <property type="match status" value="1"/>
</dbReference>
<evidence type="ECO:0000256" key="3">
    <source>
        <dbReference type="ARBA" id="ARBA00023175"/>
    </source>
</evidence>
<evidence type="ECO:0000256" key="1">
    <source>
        <dbReference type="ARBA" id="ARBA00022741"/>
    </source>
</evidence>
<dbReference type="InterPro" id="IPR003130">
    <property type="entry name" value="GED"/>
</dbReference>
<keyword evidence="2 4" id="KW-0342">GTP-binding</keyword>
<dbReference type="CDD" id="cd08771">
    <property type="entry name" value="DLP_1"/>
    <property type="match status" value="1"/>
</dbReference>
<feature type="domain" description="GED" evidence="5">
    <location>
        <begin position="557"/>
        <end position="649"/>
    </location>
</feature>
<dbReference type="PROSITE" id="PS51718">
    <property type="entry name" value="G_DYNAMIN_2"/>
    <property type="match status" value="1"/>
</dbReference>
<dbReference type="PANTHER" id="PTHR11566:SF232">
    <property type="entry name" value="DYNAMIN-RELATED PROTEIN 1E"/>
    <property type="match status" value="1"/>
</dbReference>
<evidence type="ECO:0000313" key="8">
    <source>
        <dbReference type="Proteomes" id="UP000266723"/>
    </source>
</evidence>
<keyword evidence="3" id="KW-0505">Motor protein</keyword>
<dbReference type="Pfam" id="PF02212">
    <property type="entry name" value="GED"/>
    <property type="match status" value="1"/>
</dbReference>
<dbReference type="EMBL" id="QGKV02000649">
    <property type="protein sequence ID" value="KAF3578424.1"/>
    <property type="molecule type" value="Genomic_DNA"/>
</dbReference>
<gene>
    <name evidence="7" type="ORF">DY000_02032153</name>
</gene>
<dbReference type="InterPro" id="IPR001401">
    <property type="entry name" value="Dynamin_GTPase"/>
</dbReference>
<evidence type="ECO:0000313" key="7">
    <source>
        <dbReference type="EMBL" id="KAF3578424.1"/>
    </source>
</evidence>
<dbReference type="InterPro" id="IPR000375">
    <property type="entry name" value="Dynamin_stalk"/>
</dbReference>
<dbReference type="PRINTS" id="PR00195">
    <property type="entry name" value="DYNAMIN"/>
</dbReference>
<dbReference type="InterPro" id="IPR019762">
    <property type="entry name" value="Dynamin_GTPase_CS"/>
</dbReference>
<dbReference type="SMART" id="SM00053">
    <property type="entry name" value="DYNc"/>
    <property type="match status" value="1"/>
</dbReference>
<dbReference type="Gene3D" id="3.40.50.300">
    <property type="entry name" value="P-loop containing nucleotide triphosphate hydrolases"/>
    <property type="match status" value="1"/>
</dbReference>
<dbReference type="PANTHER" id="PTHR11566">
    <property type="entry name" value="DYNAMIN"/>
    <property type="match status" value="1"/>
</dbReference>
<dbReference type="InterPro" id="IPR020850">
    <property type="entry name" value="GED_dom"/>
</dbReference>
<dbReference type="PROSITE" id="PS51388">
    <property type="entry name" value="GED"/>
    <property type="match status" value="1"/>
</dbReference>
<proteinExistence type="inferred from homology"/>
<evidence type="ECO:0000259" key="5">
    <source>
        <dbReference type="PROSITE" id="PS51388"/>
    </source>
</evidence>
<name>A0ABQ7DLA4_BRACR</name>
<protein>
    <recommendedName>
        <fullName evidence="9">Dynamin-related protein 1E</fullName>
    </recommendedName>
</protein>
<dbReference type="SUPFAM" id="SSF52540">
    <property type="entry name" value="P-loop containing nucleoside triphosphate hydrolases"/>
    <property type="match status" value="1"/>
</dbReference>